<dbReference type="SUPFAM" id="SSF75304">
    <property type="entry name" value="Amidase signature (AS) enzymes"/>
    <property type="match status" value="1"/>
</dbReference>
<accession>T5ABB7</accession>
<organism evidence="2 3">
    <name type="scientific">Ophiocordyceps sinensis (strain Co18 / CGMCC 3.14243)</name>
    <name type="common">Yarsagumba caterpillar fungus</name>
    <name type="synonym">Hirsutella sinensis</name>
    <dbReference type="NCBI Taxonomy" id="911162"/>
    <lineage>
        <taxon>Eukaryota</taxon>
        <taxon>Fungi</taxon>
        <taxon>Dikarya</taxon>
        <taxon>Ascomycota</taxon>
        <taxon>Pezizomycotina</taxon>
        <taxon>Sordariomycetes</taxon>
        <taxon>Hypocreomycetidae</taxon>
        <taxon>Hypocreales</taxon>
        <taxon>Ophiocordycipitaceae</taxon>
        <taxon>Ophiocordyceps</taxon>
    </lineage>
</organism>
<dbReference type="Gene3D" id="3.90.1300.10">
    <property type="entry name" value="Amidase signature (AS) domain"/>
    <property type="match status" value="2"/>
</dbReference>
<proteinExistence type="predicted"/>
<sequence length="433" mass="46565">MASILFDVLTTTADDLRKLLEKGSVTRVRIVESYLSHIKAHNIRGAKCRAIISTGPRFQLIAQAAVLDEERQHGKTWTEAIHPYWVQDRGQAPGGDGSSTGSAVGVACGFAPIALGTETSGSIVSPSAVAALYALKLTPGSVPLTGIMEVTACFDTVGGMGKTPLDVALTSDALLGSAEGASLASVASSVEFGRVSVGFVDIEKWRLPAGTQEDDPEYLQQTAREYQAAKDELRKNGVKVVDVYIIPPEAYMIGDTNVDDLTDSIIRQQAKAGFERYLKALKFSKVRSLEEVIEFNQAHANVEFNNDYCPNQDGLVGILKASRPDQDAARSLEHCKRWAATEGIDKAISEHGVDVVVCCSDSYFAGVSVASRYPMAAVPLGYIKSSGRPYGLQAIAPAHQEKKLVAFMAAWERIFPPRRVPDLDACAKAGADW</sequence>
<gene>
    <name evidence="2" type="ORF">OCS_05237</name>
</gene>
<dbReference type="eggNOG" id="KOG1211">
    <property type="taxonomic scope" value="Eukaryota"/>
</dbReference>
<dbReference type="HOGENOM" id="CLU_009600_14_3_1"/>
<protein>
    <submittedName>
        <fullName evidence="2">Amidase</fullName>
    </submittedName>
</protein>
<name>T5ABB7_OPHSC</name>
<evidence type="ECO:0000313" key="3">
    <source>
        <dbReference type="Proteomes" id="UP000019374"/>
    </source>
</evidence>
<dbReference type="InterPro" id="IPR036928">
    <property type="entry name" value="AS_sf"/>
</dbReference>
<evidence type="ECO:0000259" key="1">
    <source>
        <dbReference type="Pfam" id="PF01425"/>
    </source>
</evidence>
<feature type="domain" description="Amidase" evidence="1">
    <location>
        <begin position="97"/>
        <end position="404"/>
    </location>
</feature>
<dbReference type="PANTHER" id="PTHR42678:SF34">
    <property type="entry name" value="OS04G0183300 PROTEIN"/>
    <property type="match status" value="1"/>
</dbReference>
<dbReference type="Pfam" id="PF01425">
    <property type="entry name" value="Amidase"/>
    <property type="match status" value="1"/>
</dbReference>
<reference evidence="2 3" key="1">
    <citation type="journal article" date="2013" name="Chin. Sci. Bull.">
        <title>Genome survey uncovers the secrets of sex and lifestyle in caterpillar fungus.</title>
        <authorList>
            <person name="Hu X."/>
            <person name="Zhang Y."/>
            <person name="Xiao G."/>
            <person name="Zheng P."/>
            <person name="Xia Y."/>
            <person name="Zhang X."/>
            <person name="St Leger R.J."/>
            <person name="Liu X."/>
            <person name="Wang C."/>
        </authorList>
    </citation>
    <scope>NUCLEOTIDE SEQUENCE [LARGE SCALE GENOMIC DNA]</scope>
    <source>
        <strain evidence="3">Co18 / CGMCC 3.14243</strain>
        <tissue evidence="2">Fruit-body</tissue>
    </source>
</reference>
<dbReference type="PANTHER" id="PTHR42678">
    <property type="entry name" value="AMIDASE"/>
    <property type="match status" value="1"/>
</dbReference>
<evidence type="ECO:0000313" key="2">
    <source>
        <dbReference type="EMBL" id="EQK99051.1"/>
    </source>
</evidence>
<dbReference type="Proteomes" id="UP000019374">
    <property type="component" value="Unassembled WGS sequence"/>
</dbReference>
<dbReference type="AlphaFoldDB" id="T5ABB7"/>
<dbReference type="InterPro" id="IPR023631">
    <property type="entry name" value="Amidase_dom"/>
</dbReference>
<dbReference type="EMBL" id="KE653692">
    <property type="protein sequence ID" value="EQK99051.1"/>
    <property type="molecule type" value="Genomic_DNA"/>
</dbReference>